<protein>
    <submittedName>
        <fullName evidence="2">Uncharacterized protein</fullName>
    </submittedName>
</protein>
<comment type="caution">
    <text evidence="2">The sequence shown here is derived from an EMBL/GenBank/DDBJ whole genome shotgun (WGS) entry which is preliminary data.</text>
</comment>
<dbReference type="EMBL" id="JAULSY010000077">
    <property type="protein sequence ID" value="KAK0667106.1"/>
    <property type="molecule type" value="Genomic_DNA"/>
</dbReference>
<evidence type="ECO:0000313" key="2">
    <source>
        <dbReference type="EMBL" id="KAK0667106.1"/>
    </source>
</evidence>
<reference evidence="2" key="1">
    <citation type="submission" date="2023-06" db="EMBL/GenBank/DDBJ databases">
        <title>Genome-scale phylogeny and comparative genomics of the fungal order Sordariales.</title>
        <authorList>
            <consortium name="Lawrence Berkeley National Laboratory"/>
            <person name="Hensen N."/>
            <person name="Bonometti L."/>
            <person name="Westerberg I."/>
            <person name="Brannstrom I.O."/>
            <person name="Guillou S."/>
            <person name="Cros-Aarteil S."/>
            <person name="Calhoun S."/>
            <person name="Haridas S."/>
            <person name="Kuo A."/>
            <person name="Mondo S."/>
            <person name="Pangilinan J."/>
            <person name="Riley R."/>
            <person name="Labutti K."/>
            <person name="Andreopoulos B."/>
            <person name="Lipzen A."/>
            <person name="Chen C."/>
            <person name="Yanf M."/>
            <person name="Daum C."/>
            <person name="Ng V."/>
            <person name="Clum A."/>
            <person name="Steindorff A."/>
            <person name="Ohm R."/>
            <person name="Martin F."/>
            <person name="Silar P."/>
            <person name="Natvig D."/>
            <person name="Lalanne C."/>
            <person name="Gautier V."/>
            <person name="Ament-Velasquez S.L."/>
            <person name="Kruys A."/>
            <person name="Hutchinson M.I."/>
            <person name="Powell A.J."/>
            <person name="Barry K."/>
            <person name="Miller A.N."/>
            <person name="Grigoriev I.V."/>
            <person name="Debuchy R."/>
            <person name="Gladieux P."/>
            <person name="Thoren M.H."/>
            <person name="Johannesson H."/>
        </authorList>
    </citation>
    <scope>NUCLEOTIDE SEQUENCE</scope>
    <source>
        <strain evidence="2">CBS 307.81</strain>
    </source>
</reference>
<accession>A0AA40DB53</accession>
<feature type="region of interest" description="Disordered" evidence="1">
    <location>
        <begin position="669"/>
        <end position="694"/>
    </location>
</feature>
<dbReference type="PANTHER" id="PTHR40788">
    <property type="entry name" value="CLR5 DOMAIN-CONTAINING PROTEIN-RELATED"/>
    <property type="match status" value="1"/>
</dbReference>
<organism evidence="2 3">
    <name type="scientific">Cercophora samala</name>
    <dbReference type="NCBI Taxonomy" id="330535"/>
    <lineage>
        <taxon>Eukaryota</taxon>
        <taxon>Fungi</taxon>
        <taxon>Dikarya</taxon>
        <taxon>Ascomycota</taxon>
        <taxon>Pezizomycotina</taxon>
        <taxon>Sordariomycetes</taxon>
        <taxon>Sordariomycetidae</taxon>
        <taxon>Sordariales</taxon>
        <taxon>Lasiosphaeriaceae</taxon>
        <taxon>Cercophora</taxon>
    </lineage>
</organism>
<sequence length="864" mass="97201">MSAFPSRYEDIDWENFDWQNPPPELLRHVVEVGPMPWDNPGPRQTGDVDSGSEGGLDFDHIDFNDPAHLAMFAPPGAPVPKTLPPDQVQEVGQEVQATTAQGAPRMLARHGCQAASHRPDFEAFRKESVDQRYTGTGYRDYFMWPYVNLEDLSKPKNMLLFLNARARHHPSDFAAADKAATNLGLVTRAITPLFLNEHTMIMNGVTNPEDYGKLVTWDDHPDAFEWMASRKQCLPGEGLLILEVQERVLKFLLDFCKAVLQDISRAKMTSDESYPVRPEPYMKTELETNGFESLAVMAAEAPYRPPARIDFARIELLLEAKVSAAKDHIWALREDPDYFSGEVADVRGHRQEILKDTRGHVHPALRPGRESLFTARVVGSLMYEAYSDLEIYTELHRQAKELRLLHQKYADNILPGKDLPSDFLDRLLTFRYYLDKAAKGTSRALGRQTPSSPPMRKFFVREPPSDPNSSRILIVGRPAVSKTKLEGQLLWLLGVLWEDGQRLVFAGRSLVLDELQRLLEAEPKAADLISSRVAGTISDATIISQCQRQLDQFQPWAMGYDFAFVPKEEAISKSFESWNKSVSSLVQASKDQNFVGMARLADTSNRRFFYPIDKRKTKENVEALRRAESHLDSFWQALDKVVDAHCDHLRGTAVRALLSEPRALQRTPEWVDEVPSVAAPAATGKRQPEKNTNDGVEMLLEPLSTLYFESQKTTAVTDHRAKPSPPPAKTKTKTKGQAKEASVGPPAAGPGPPSTEPSPKIKVDPRSLKVFRTLFFNPGVTSSPGEIPWQDFVHAMTSTGLFSAEKLYGSAWQFQKLDSESHTRIQFHQPHPRGKIPFTNARRMGRRLTRAFGWVGEMFVPKGE</sequence>
<evidence type="ECO:0000256" key="1">
    <source>
        <dbReference type="SAM" id="MobiDB-lite"/>
    </source>
</evidence>
<evidence type="ECO:0000313" key="3">
    <source>
        <dbReference type="Proteomes" id="UP001174997"/>
    </source>
</evidence>
<feature type="region of interest" description="Disordered" evidence="1">
    <location>
        <begin position="443"/>
        <end position="464"/>
    </location>
</feature>
<dbReference type="Proteomes" id="UP001174997">
    <property type="component" value="Unassembled WGS sequence"/>
</dbReference>
<gene>
    <name evidence="2" type="ORF">QBC41DRAFT_304643</name>
</gene>
<dbReference type="PANTHER" id="PTHR40788:SF2">
    <property type="entry name" value="CLR5 DOMAIN-CONTAINING PROTEIN"/>
    <property type="match status" value="1"/>
</dbReference>
<proteinExistence type="predicted"/>
<feature type="region of interest" description="Disordered" evidence="1">
    <location>
        <begin position="712"/>
        <end position="762"/>
    </location>
</feature>
<keyword evidence="3" id="KW-1185">Reference proteome</keyword>
<feature type="compositionally biased region" description="Pro residues" evidence="1">
    <location>
        <begin position="747"/>
        <end position="756"/>
    </location>
</feature>
<name>A0AA40DB53_9PEZI</name>
<dbReference type="AlphaFoldDB" id="A0AA40DB53"/>